<evidence type="ECO:0000259" key="7">
    <source>
        <dbReference type="PROSITE" id="PS50811"/>
    </source>
</evidence>
<organism evidence="8 9">
    <name type="scientific">Gossypium klotzschianum</name>
    <dbReference type="NCBI Taxonomy" id="34286"/>
    <lineage>
        <taxon>Eukaryota</taxon>
        <taxon>Viridiplantae</taxon>
        <taxon>Streptophyta</taxon>
        <taxon>Embryophyta</taxon>
        <taxon>Tracheophyta</taxon>
        <taxon>Spermatophyta</taxon>
        <taxon>Magnoliopsida</taxon>
        <taxon>eudicotyledons</taxon>
        <taxon>Gunneridae</taxon>
        <taxon>Pentapetalae</taxon>
        <taxon>rosids</taxon>
        <taxon>malvids</taxon>
        <taxon>Malvales</taxon>
        <taxon>Malvaceae</taxon>
        <taxon>Malvoideae</taxon>
        <taxon>Gossypium</taxon>
    </lineage>
</organism>
<dbReference type="InterPro" id="IPR036576">
    <property type="entry name" value="WRKY_dom_sf"/>
</dbReference>
<feature type="compositionally biased region" description="Polar residues" evidence="6">
    <location>
        <begin position="1"/>
        <end position="15"/>
    </location>
</feature>
<accession>A0A7J8UTR3</accession>
<feature type="region of interest" description="Disordered" evidence="6">
    <location>
        <begin position="1"/>
        <end position="23"/>
    </location>
</feature>
<dbReference type="GO" id="GO:0043565">
    <property type="term" value="F:sequence-specific DNA binding"/>
    <property type="evidence" value="ECO:0007669"/>
    <property type="project" value="InterPro"/>
</dbReference>
<dbReference type="PROSITE" id="PS50811">
    <property type="entry name" value="WRKY"/>
    <property type="match status" value="1"/>
</dbReference>
<name>A0A7J8UTR3_9ROSI</name>
<evidence type="ECO:0000313" key="9">
    <source>
        <dbReference type="Proteomes" id="UP000593573"/>
    </source>
</evidence>
<dbReference type="AlphaFoldDB" id="A0A7J8UTR3"/>
<comment type="caution">
    <text evidence="8">The sequence shown here is derived from an EMBL/GenBank/DDBJ whole genome shotgun (WGS) entry which is preliminary data.</text>
</comment>
<feature type="domain" description="WRKY" evidence="7">
    <location>
        <begin position="61"/>
        <end position="86"/>
    </location>
</feature>
<keyword evidence="5" id="KW-0539">Nucleus</keyword>
<dbReference type="Gene3D" id="2.20.25.80">
    <property type="entry name" value="WRKY domain"/>
    <property type="match status" value="1"/>
</dbReference>
<comment type="subcellular location">
    <subcellularLocation>
        <location evidence="1">Nucleus</location>
    </subcellularLocation>
</comment>
<dbReference type="OrthoDB" id="693960at2759"/>
<feature type="non-terminal residue" evidence="8">
    <location>
        <position position="1"/>
    </location>
</feature>
<keyword evidence="4" id="KW-0804">Transcription</keyword>
<proteinExistence type="predicted"/>
<evidence type="ECO:0000313" key="8">
    <source>
        <dbReference type="EMBL" id="MBA0653906.1"/>
    </source>
</evidence>
<reference evidence="8 9" key="1">
    <citation type="journal article" date="2019" name="Genome Biol. Evol.">
        <title>Insights into the evolution of the New World diploid cottons (Gossypium, subgenus Houzingenia) based on genome sequencing.</title>
        <authorList>
            <person name="Grover C.E."/>
            <person name="Arick M.A. 2nd"/>
            <person name="Thrash A."/>
            <person name="Conover J.L."/>
            <person name="Sanders W.S."/>
            <person name="Peterson D.G."/>
            <person name="Frelichowski J.E."/>
            <person name="Scheffler J.A."/>
            <person name="Scheffler B.E."/>
            <person name="Wendel J.F."/>
        </authorList>
    </citation>
    <scope>NUCLEOTIDE SEQUENCE [LARGE SCALE GENOMIC DNA]</scope>
    <source>
        <strain evidence="8">57</strain>
        <tissue evidence="8">Leaf</tissue>
    </source>
</reference>
<dbReference type="GO" id="GO:0003700">
    <property type="term" value="F:DNA-binding transcription factor activity"/>
    <property type="evidence" value="ECO:0007669"/>
    <property type="project" value="InterPro"/>
</dbReference>
<sequence>MSFSPTDHSNPNPNSIFFPENPDPMADFELSDYLMLDAGVFEDDTSEKGMGVANESATPKHKIEAMDDGYKWRKYGKKSVKNSPNP</sequence>
<evidence type="ECO:0000256" key="3">
    <source>
        <dbReference type="ARBA" id="ARBA00023125"/>
    </source>
</evidence>
<dbReference type="InterPro" id="IPR003657">
    <property type="entry name" value="WRKY_dom"/>
</dbReference>
<dbReference type="Proteomes" id="UP000593573">
    <property type="component" value="Unassembled WGS sequence"/>
</dbReference>
<evidence type="ECO:0000256" key="1">
    <source>
        <dbReference type="ARBA" id="ARBA00004123"/>
    </source>
</evidence>
<dbReference type="EMBL" id="JABFAB010000007">
    <property type="protein sequence ID" value="MBA0653906.1"/>
    <property type="molecule type" value="Genomic_DNA"/>
</dbReference>
<evidence type="ECO:0000256" key="5">
    <source>
        <dbReference type="ARBA" id="ARBA00023242"/>
    </source>
</evidence>
<evidence type="ECO:0000256" key="4">
    <source>
        <dbReference type="ARBA" id="ARBA00023163"/>
    </source>
</evidence>
<keyword evidence="9" id="KW-1185">Reference proteome</keyword>
<dbReference type="Pfam" id="PF03106">
    <property type="entry name" value="WRKY"/>
    <property type="match status" value="1"/>
</dbReference>
<keyword evidence="2" id="KW-0805">Transcription regulation</keyword>
<evidence type="ECO:0000256" key="6">
    <source>
        <dbReference type="SAM" id="MobiDB-lite"/>
    </source>
</evidence>
<evidence type="ECO:0000256" key="2">
    <source>
        <dbReference type="ARBA" id="ARBA00023015"/>
    </source>
</evidence>
<keyword evidence="3" id="KW-0238">DNA-binding</keyword>
<gene>
    <name evidence="8" type="ORF">Goklo_021005</name>
</gene>
<protein>
    <recommendedName>
        <fullName evidence="7">WRKY domain-containing protein</fullName>
    </recommendedName>
</protein>
<dbReference type="GO" id="GO:0005634">
    <property type="term" value="C:nucleus"/>
    <property type="evidence" value="ECO:0007669"/>
    <property type="project" value="UniProtKB-SubCell"/>
</dbReference>
<dbReference type="SUPFAM" id="SSF118290">
    <property type="entry name" value="WRKY DNA-binding domain"/>
    <property type="match status" value="1"/>
</dbReference>